<keyword evidence="3" id="KW-0004">4Fe-4S</keyword>
<evidence type="ECO:0000256" key="6">
    <source>
        <dbReference type="ARBA" id="ARBA00023014"/>
    </source>
</evidence>
<keyword evidence="10" id="KW-1185">Reference proteome</keyword>
<evidence type="ECO:0000313" key="10">
    <source>
        <dbReference type="Proteomes" id="UP000270626"/>
    </source>
</evidence>
<accession>A0A495WEW6</accession>
<dbReference type="PROSITE" id="PS00642">
    <property type="entry name" value="COMPLEX1_75K_2"/>
    <property type="match status" value="1"/>
</dbReference>
<dbReference type="PIRSF" id="PIRSF000309">
    <property type="entry name" value="NAD_red_hyd_HoxU"/>
    <property type="match status" value="1"/>
</dbReference>
<dbReference type="GO" id="GO:0042773">
    <property type="term" value="P:ATP synthesis coupled electron transport"/>
    <property type="evidence" value="ECO:0007669"/>
    <property type="project" value="InterPro"/>
</dbReference>
<comment type="caution">
    <text evidence="9">The sequence shown here is derived from an EMBL/GenBank/DDBJ whole genome shotgun (WGS) entry which is preliminary data.</text>
</comment>
<keyword evidence="4" id="KW-0479">Metal-binding</keyword>
<sequence length="253" mass="27531">MSDISSANSFSIDGQRIAFTPGQTILEAALAAGVYIPHLCHHPELTPHGSCKLCTVVVNGRNGSACTQKAMPGIEVENNSPALNDRRRVLLQMLFVEGNHFCPGCEKSGNCQLQALAYDLEMLTPHFRHAFPARPVDTTHPDVWLDLNRCVMCELCVRASRDLDGKSVFMLAGRGAESRIVVNSPSGLLGDSELSIDDRAAHVCPVGAILPKRVGYAVPIGQRQFDAAPISRQVDYLARRHIPIVPVTEELVK</sequence>
<dbReference type="GO" id="GO:0016491">
    <property type="term" value="F:oxidoreductase activity"/>
    <property type="evidence" value="ECO:0007669"/>
    <property type="project" value="InterPro"/>
</dbReference>
<dbReference type="InterPro" id="IPR019574">
    <property type="entry name" value="NADH_UbQ_OxRdtase_Gsu_4Fe4S-bd"/>
</dbReference>
<dbReference type="GO" id="GO:0008137">
    <property type="term" value="F:NADH dehydrogenase (ubiquinone) activity"/>
    <property type="evidence" value="ECO:0007669"/>
    <property type="project" value="InterPro"/>
</dbReference>
<evidence type="ECO:0000313" key="9">
    <source>
        <dbReference type="EMBL" id="RKT59315.1"/>
    </source>
</evidence>
<proteinExistence type="inferred from homology"/>
<comment type="cofactor">
    <cofactor evidence="1">
        <name>[4Fe-4S] cluster</name>
        <dbReference type="ChEBI" id="CHEBI:49883"/>
    </cofactor>
</comment>
<evidence type="ECO:0000256" key="2">
    <source>
        <dbReference type="ARBA" id="ARBA00005404"/>
    </source>
</evidence>
<dbReference type="SMART" id="SM00929">
    <property type="entry name" value="NADH-G_4Fe-4S_3"/>
    <property type="match status" value="1"/>
</dbReference>
<dbReference type="Proteomes" id="UP000270626">
    <property type="component" value="Unassembled WGS sequence"/>
</dbReference>
<dbReference type="OrthoDB" id="9810782at2"/>
<dbReference type="SUPFAM" id="SSF54292">
    <property type="entry name" value="2Fe-2S ferredoxin-like"/>
    <property type="match status" value="1"/>
</dbReference>
<dbReference type="PROSITE" id="PS51085">
    <property type="entry name" value="2FE2S_FER_2"/>
    <property type="match status" value="1"/>
</dbReference>
<dbReference type="Pfam" id="PF10588">
    <property type="entry name" value="NADH-G_4Fe-4S_3"/>
    <property type="match status" value="1"/>
</dbReference>
<evidence type="ECO:0000256" key="5">
    <source>
        <dbReference type="ARBA" id="ARBA00023004"/>
    </source>
</evidence>
<dbReference type="GO" id="GO:0046872">
    <property type="term" value="F:metal ion binding"/>
    <property type="evidence" value="ECO:0007669"/>
    <property type="project" value="UniProtKB-KW"/>
</dbReference>
<keyword evidence="6" id="KW-0411">Iron-sulfur</keyword>
<gene>
    <name evidence="9" type="ORF">DFR40_1199</name>
</gene>
<feature type="domain" description="2Fe-2S ferredoxin-type" evidence="7">
    <location>
        <begin position="6"/>
        <end position="82"/>
    </location>
</feature>
<dbReference type="SUPFAM" id="SSF54862">
    <property type="entry name" value="4Fe-4S ferredoxins"/>
    <property type="match status" value="1"/>
</dbReference>
<dbReference type="PROSITE" id="PS51839">
    <property type="entry name" value="4FE4S_HC3"/>
    <property type="match status" value="1"/>
</dbReference>
<evidence type="ECO:0000256" key="1">
    <source>
        <dbReference type="ARBA" id="ARBA00001966"/>
    </source>
</evidence>
<dbReference type="InterPro" id="IPR016214">
    <property type="entry name" value="NAD-red_Hydgase_HoxS_gsu"/>
</dbReference>
<reference evidence="9 10" key="1">
    <citation type="submission" date="2018-10" db="EMBL/GenBank/DDBJ databases">
        <title>Genomic Encyclopedia of Type Strains, Phase IV (KMG-IV): sequencing the most valuable type-strain genomes for metagenomic binning, comparative biology and taxonomic classification.</title>
        <authorList>
            <person name="Goeker M."/>
        </authorList>
    </citation>
    <scope>NUCLEOTIDE SEQUENCE [LARGE SCALE GENOMIC DNA]</scope>
    <source>
        <strain evidence="9 10">DSM 23841</strain>
    </source>
</reference>
<dbReference type="GO" id="GO:0016020">
    <property type="term" value="C:membrane"/>
    <property type="evidence" value="ECO:0007669"/>
    <property type="project" value="InterPro"/>
</dbReference>
<dbReference type="RefSeq" id="WP_121457567.1">
    <property type="nucleotide sequence ID" value="NZ_JAANMQ010000002.1"/>
</dbReference>
<dbReference type="Pfam" id="PF13510">
    <property type="entry name" value="Fer2_4"/>
    <property type="match status" value="1"/>
</dbReference>
<evidence type="ECO:0000259" key="8">
    <source>
        <dbReference type="PROSITE" id="PS51839"/>
    </source>
</evidence>
<dbReference type="CDD" id="cd00207">
    <property type="entry name" value="fer2"/>
    <property type="match status" value="1"/>
</dbReference>
<feature type="domain" description="4Fe-4S His(Cys)3-ligated-type" evidence="8">
    <location>
        <begin position="82"/>
        <end position="121"/>
    </location>
</feature>
<dbReference type="GO" id="GO:0051539">
    <property type="term" value="F:4 iron, 4 sulfur cluster binding"/>
    <property type="evidence" value="ECO:0007669"/>
    <property type="project" value="UniProtKB-KW"/>
</dbReference>
<dbReference type="InterPro" id="IPR001041">
    <property type="entry name" value="2Fe-2S_ferredoxin-type"/>
</dbReference>
<dbReference type="AlphaFoldDB" id="A0A495WEW6"/>
<dbReference type="Gene3D" id="3.30.70.20">
    <property type="match status" value="1"/>
</dbReference>
<dbReference type="EMBL" id="RBXP01000013">
    <property type="protein sequence ID" value="RKT59315.1"/>
    <property type="molecule type" value="Genomic_DNA"/>
</dbReference>
<evidence type="ECO:0000259" key="7">
    <source>
        <dbReference type="PROSITE" id="PS51085"/>
    </source>
</evidence>
<keyword evidence="5" id="KW-0408">Iron</keyword>
<evidence type="ECO:0000256" key="3">
    <source>
        <dbReference type="ARBA" id="ARBA00022485"/>
    </source>
</evidence>
<protein>
    <submittedName>
        <fullName evidence="9">[NiFe] hydrogenase diaphorase moiety small subunit</fullName>
    </submittedName>
</protein>
<dbReference type="Pfam" id="PF13459">
    <property type="entry name" value="Fer4_15"/>
    <property type="match status" value="1"/>
</dbReference>
<name>A0A495WEW6_9RHOO</name>
<organism evidence="9 10">
    <name type="scientific">Azonexus fungiphilus</name>
    <dbReference type="NCBI Taxonomy" id="146940"/>
    <lineage>
        <taxon>Bacteria</taxon>
        <taxon>Pseudomonadati</taxon>
        <taxon>Pseudomonadota</taxon>
        <taxon>Betaproteobacteria</taxon>
        <taxon>Rhodocyclales</taxon>
        <taxon>Azonexaceae</taxon>
        <taxon>Azonexus</taxon>
    </lineage>
</organism>
<comment type="similarity">
    <text evidence="2">Belongs to the complex I 75 kDa subunit family.</text>
</comment>
<evidence type="ECO:0000256" key="4">
    <source>
        <dbReference type="ARBA" id="ARBA00022723"/>
    </source>
</evidence>
<dbReference type="InterPro" id="IPR000283">
    <property type="entry name" value="NADH_UbQ_OxRdtase_75kDa_su_CS"/>
</dbReference>
<dbReference type="InterPro" id="IPR036010">
    <property type="entry name" value="2Fe-2S_ferredoxin-like_sf"/>
</dbReference>
<dbReference type="Gene3D" id="3.10.20.740">
    <property type="match status" value="1"/>
</dbReference>